<evidence type="ECO:0000313" key="2">
    <source>
        <dbReference type="EMBL" id="TNN44639.1"/>
    </source>
</evidence>
<feature type="compositionally biased region" description="Basic and acidic residues" evidence="1">
    <location>
        <begin position="290"/>
        <end position="320"/>
    </location>
</feature>
<name>A0A4Z2FU33_9TELE</name>
<protein>
    <submittedName>
        <fullName evidence="2">Uncharacterized protein</fullName>
    </submittedName>
</protein>
<feature type="region of interest" description="Disordered" evidence="1">
    <location>
        <begin position="81"/>
        <end position="397"/>
    </location>
</feature>
<dbReference type="Proteomes" id="UP000314294">
    <property type="component" value="Unassembled WGS sequence"/>
</dbReference>
<gene>
    <name evidence="2" type="ORF">EYF80_045172</name>
</gene>
<sequence>MSEKGDGQPNGTNQRHVQYLVPSNGDQIRLGHVPFLQRIRRIAILINALPYIDEASGNLNNNAIVINENIPIIEDNSEAAGDEVGASQGDEDPLAGGSRKRSRVDDEEDFNNSHNAEVPEVNPPPGPFRKRTRKTNRCEVEESDEEQEEKDPRQGRSRKRSRENDEEDKPTWRVAGGSRKGSREDDEEDFNERSSKQCRWWDEMADSDDERDDDSIDNSNNAEVPEENPPPGPFRKRTRKTNRCEVEESDKEQEEKDPRQGRSRKRSRENDEKEDEPTWRVAGGSRKRSRKDDEENFNERSSKQCRWWDEMADSDNVRDDDSIDNSNNAEIPEENPPPGPFRKRTRKTNRCELEESDEEQEEKDPRQGRSIKRSRENDEEEDKPTRKNVNVKMRDRQ</sequence>
<accession>A0A4Z2FU33</accession>
<feature type="compositionally biased region" description="Acidic residues" evidence="1">
    <location>
        <begin position="203"/>
        <end position="216"/>
    </location>
</feature>
<feature type="compositionally biased region" description="Basic and acidic residues" evidence="1">
    <location>
        <begin position="191"/>
        <end position="202"/>
    </location>
</feature>
<dbReference type="EMBL" id="SRLO01000892">
    <property type="protein sequence ID" value="TNN44639.1"/>
    <property type="molecule type" value="Genomic_DNA"/>
</dbReference>
<dbReference type="AlphaFoldDB" id="A0A4Z2FU33"/>
<keyword evidence="3" id="KW-1185">Reference proteome</keyword>
<evidence type="ECO:0000256" key="1">
    <source>
        <dbReference type="SAM" id="MobiDB-lite"/>
    </source>
</evidence>
<organism evidence="2 3">
    <name type="scientific">Liparis tanakae</name>
    <name type="common">Tanaka's snailfish</name>
    <dbReference type="NCBI Taxonomy" id="230148"/>
    <lineage>
        <taxon>Eukaryota</taxon>
        <taxon>Metazoa</taxon>
        <taxon>Chordata</taxon>
        <taxon>Craniata</taxon>
        <taxon>Vertebrata</taxon>
        <taxon>Euteleostomi</taxon>
        <taxon>Actinopterygii</taxon>
        <taxon>Neopterygii</taxon>
        <taxon>Teleostei</taxon>
        <taxon>Neoteleostei</taxon>
        <taxon>Acanthomorphata</taxon>
        <taxon>Eupercaria</taxon>
        <taxon>Perciformes</taxon>
        <taxon>Cottioidei</taxon>
        <taxon>Cottales</taxon>
        <taxon>Liparidae</taxon>
        <taxon>Liparis</taxon>
    </lineage>
</organism>
<reference evidence="2 3" key="1">
    <citation type="submission" date="2019-03" db="EMBL/GenBank/DDBJ databases">
        <title>First draft genome of Liparis tanakae, snailfish: a comprehensive survey of snailfish specific genes.</title>
        <authorList>
            <person name="Kim W."/>
            <person name="Song I."/>
            <person name="Jeong J.-H."/>
            <person name="Kim D."/>
            <person name="Kim S."/>
            <person name="Ryu S."/>
            <person name="Song J.Y."/>
            <person name="Lee S.K."/>
        </authorList>
    </citation>
    <scope>NUCLEOTIDE SEQUENCE [LARGE SCALE GENOMIC DNA]</scope>
    <source>
        <tissue evidence="2">Muscle</tissue>
    </source>
</reference>
<evidence type="ECO:0000313" key="3">
    <source>
        <dbReference type="Proteomes" id="UP000314294"/>
    </source>
</evidence>
<proteinExistence type="predicted"/>
<comment type="caution">
    <text evidence="2">The sequence shown here is derived from an EMBL/GenBank/DDBJ whole genome shotgun (WGS) entry which is preliminary data.</text>
</comment>